<feature type="domain" description="Reverse transcriptase" evidence="3">
    <location>
        <begin position="32"/>
        <end position="183"/>
    </location>
</feature>
<dbReference type="Proteomes" id="UP000830375">
    <property type="component" value="Unassembled WGS sequence"/>
</dbReference>
<name>A0ABQ8L2U8_LABRO</name>
<dbReference type="InterPro" id="IPR000477">
    <property type="entry name" value="RT_dom"/>
</dbReference>
<dbReference type="InterPro" id="IPR008042">
    <property type="entry name" value="Retrotrans_Pao"/>
</dbReference>
<evidence type="ECO:0000259" key="3">
    <source>
        <dbReference type="Pfam" id="PF00078"/>
    </source>
</evidence>
<dbReference type="InterPro" id="IPR043128">
    <property type="entry name" value="Rev_trsase/Diguanyl_cyclase"/>
</dbReference>
<evidence type="ECO:0000256" key="1">
    <source>
        <dbReference type="ARBA" id="ARBA00010879"/>
    </source>
</evidence>
<dbReference type="EMBL" id="JACTAM010002470">
    <property type="protein sequence ID" value="KAI2644654.1"/>
    <property type="molecule type" value="Genomic_DNA"/>
</dbReference>
<dbReference type="SUPFAM" id="SSF56672">
    <property type="entry name" value="DNA/RNA polymerases"/>
    <property type="match status" value="1"/>
</dbReference>
<comment type="caution">
    <text evidence="4">The sequence shown here is derived from an EMBL/GenBank/DDBJ whole genome shotgun (WGS) entry which is preliminary data.</text>
</comment>
<protein>
    <recommendedName>
        <fullName evidence="2">ribonuclease H</fullName>
        <ecNumber evidence="2">3.1.26.4</ecNumber>
    </recommendedName>
</protein>
<gene>
    <name evidence="4" type="ORF">H4Q32_026893</name>
</gene>
<dbReference type="PANTHER" id="PTHR47331">
    <property type="entry name" value="PHD-TYPE DOMAIN-CONTAINING PROTEIN"/>
    <property type="match status" value="1"/>
</dbReference>
<evidence type="ECO:0000313" key="4">
    <source>
        <dbReference type="EMBL" id="KAI2644654.1"/>
    </source>
</evidence>
<keyword evidence="5" id="KW-1185">Reference proteome</keyword>
<evidence type="ECO:0000313" key="5">
    <source>
        <dbReference type="Proteomes" id="UP000830375"/>
    </source>
</evidence>
<proteinExistence type="inferred from homology"/>
<evidence type="ECO:0000256" key="2">
    <source>
        <dbReference type="ARBA" id="ARBA00012180"/>
    </source>
</evidence>
<dbReference type="InterPro" id="IPR043502">
    <property type="entry name" value="DNA/RNA_pol_sf"/>
</dbReference>
<dbReference type="EC" id="3.1.26.4" evidence="2"/>
<organism evidence="4 5">
    <name type="scientific">Labeo rohita</name>
    <name type="common">Indian major carp</name>
    <name type="synonym">Cyprinus rohita</name>
    <dbReference type="NCBI Taxonomy" id="84645"/>
    <lineage>
        <taxon>Eukaryota</taxon>
        <taxon>Metazoa</taxon>
        <taxon>Chordata</taxon>
        <taxon>Craniata</taxon>
        <taxon>Vertebrata</taxon>
        <taxon>Euteleostomi</taxon>
        <taxon>Actinopterygii</taxon>
        <taxon>Neopterygii</taxon>
        <taxon>Teleostei</taxon>
        <taxon>Ostariophysi</taxon>
        <taxon>Cypriniformes</taxon>
        <taxon>Cyprinidae</taxon>
        <taxon>Labeoninae</taxon>
        <taxon>Labeonini</taxon>
        <taxon>Labeo</taxon>
    </lineage>
</organism>
<comment type="similarity">
    <text evidence="1">Belongs to the beta type-B retroviral polymerase family. HERV class-II K(HML-2) pol subfamily.</text>
</comment>
<dbReference type="Pfam" id="PF05380">
    <property type="entry name" value="Peptidase_A17"/>
    <property type="match status" value="1"/>
</dbReference>
<dbReference type="PANTHER" id="PTHR47331:SF5">
    <property type="entry name" value="RIBONUCLEASE H"/>
    <property type="match status" value="1"/>
</dbReference>
<dbReference type="Pfam" id="PF00078">
    <property type="entry name" value="RVT_1"/>
    <property type="match status" value="1"/>
</dbReference>
<sequence>MKRSTQWPPDAALQPETTKTLLKIPKSLLVFASEFQTVLYQGQSLSEHLIPGPILGPSLLGVLLRFRQHAVAVSRDVKGMFHQVRLLPDDKAILRFLWRNMQRTEQPKIYKWQVLPFGTTCSPCCAIYALQKVAYDNGETDPILVKSITQSFYVDNCLQSTQSIDKARALVDGLRQLLLTGGFDLRQWASNKPEVIEHLPSEARSQSSELWLSQKTPDLLEGTLGLRWNCLSDSLGYKPHQMECHRPTLRNIYKVLASQYDPIGYITPCTTQAKILVQDLWKIHLGWDDLIESDSLQTRWQTWQLAFQRVNSCGARV</sequence>
<dbReference type="Gene3D" id="3.30.70.270">
    <property type="match status" value="1"/>
</dbReference>
<reference evidence="4 5" key="1">
    <citation type="submission" date="2022-01" db="EMBL/GenBank/DDBJ databases">
        <title>A high-quality chromosome-level genome assembly of rohu carp, Labeo rohita.</title>
        <authorList>
            <person name="Arick M.A. II"/>
            <person name="Hsu C.-Y."/>
            <person name="Magbanua Z."/>
            <person name="Pechanova O."/>
            <person name="Grover C."/>
            <person name="Miller E."/>
            <person name="Thrash A."/>
            <person name="Ezzel L."/>
            <person name="Alam S."/>
            <person name="Benzie J."/>
            <person name="Hamilton M."/>
            <person name="Karsi A."/>
            <person name="Lawrence M.L."/>
            <person name="Peterson D.G."/>
        </authorList>
    </citation>
    <scope>NUCLEOTIDE SEQUENCE [LARGE SCALE GENOMIC DNA]</scope>
    <source>
        <strain evidence="5">BAU-BD-2019</strain>
        <tissue evidence="4">Blood</tissue>
    </source>
</reference>
<dbReference type="Gene3D" id="3.10.10.10">
    <property type="entry name" value="HIV Type 1 Reverse Transcriptase, subunit A, domain 1"/>
    <property type="match status" value="1"/>
</dbReference>
<accession>A0ABQ8L2U8</accession>